<evidence type="ECO:0000256" key="9">
    <source>
        <dbReference type="SAM" id="MobiDB-lite"/>
    </source>
</evidence>
<reference evidence="12" key="2">
    <citation type="submission" date="2017-05" db="UniProtKB">
        <authorList>
            <consortium name="EnsemblMetazoa"/>
        </authorList>
    </citation>
    <scope>IDENTIFICATION</scope>
</reference>
<evidence type="ECO:0000256" key="8">
    <source>
        <dbReference type="ARBA" id="ARBA00023242"/>
    </source>
</evidence>
<dbReference type="EnsemblMetazoa" id="Aqu2.1.42626_001">
    <property type="protein sequence ID" value="Aqu2.1.42626_001"/>
    <property type="gene ID" value="Aqu2.1.42626"/>
</dbReference>
<dbReference type="InterPro" id="IPR038718">
    <property type="entry name" value="SNF2-like_sf"/>
</dbReference>
<dbReference type="Gene3D" id="3.40.50.300">
    <property type="entry name" value="P-loop containing nucleotide triphosphate hydrolases"/>
    <property type="match status" value="1"/>
</dbReference>
<dbReference type="SUPFAM" id="SSF52540">
    <property type="entry name" value="P-loop containing nucleoside triphosphate hydrolases"/>
    <property type="match status" value="2"/>
</dbReference>
<feature type="compositionally biased region" description="Basic and acidic residues" evidence="9">
    <location>
        <begin position="1"/>
        <end position="10"/>
    </location>
</feature>
<dbReference type="Proteomes" id="UP000007879">
    <property type="component" value="Unassembled WGS sequence"/>
</dbReference>
<dbReference type="GO" id="GO:0005524">
    <property type="term" value="F:ATP binding"/>
    <property type="evidence" value="ECO:0007669"/>
    <property type="project" value="UniProtKB-KW"/>
</dbReference>
<evidence type="ECO:0000256" key="7">
    <source>
        <dbReference type="ARBA" id="ARBA00023125"/>
    </source>
</evidence>
<evidence type="ECO:0000259" key="11">
    <source>
        <dbReference type="PROSITE" id="PS51194"/>
    </source>
</evidence>
<dbReference type="KEGG" id="aqu:100639717"/>
<keyword evidence="3" id="KW-0547">Nucleotide-binding</keyword>
<dbReference type="SMART" id="SM00490">
    <property type="entry name" value="HELICc"/>
    <property type="match status" value="1"/>
</dbReference>
<dbReference type="PANTHER" id="PTHR45797:SF1">
    <property type="entry name" value="HELICASE ARIP4"/>
    <property type="match status" value="1"/>
</dbReference>
<evidence type="ECO:0000313" key="13">
    <source>
        <dbReference type="Proteomes" id="UP000007879"/>
    </source>
</evidence>
<dbReference type="InParanoid" id="A0A1X7VQJ1"/>
<reference evidence="13" key="1">
    <citation type="journal article" date="2010" name="Nature">
        <title>The Amphimedon queenslandica genome and the evolution of animal complexity.</title>
        <authorList>
            <person name="Srivastava M."/>
            <person name="Simakov O."/>
            <person name="Chapman J."/>
            <person name="Fahey B."/>
            <person name="Gauthier M.E."/>
            <person name="Mitros T."/>
            <person name="Richards G.S."/>
            <person name="Conaco C."/>
            <person name="Dacre M."/>
            <person name="Hellsten U."/>
            <person name="Larroux C."/>
            <person name="Putnam N.H."/>
            <person name="Stanke M."/>
            <person name="Adamska M."/>
            <person name="Darling A."/>
            <person name="Degnan S.M."/>
            <person name="Oakley T.H."/>
            <person name="Plachetzki D.C."/>
            <person name="Zhai Y."/>
            <person name="Adamski M."/>
            <person name="Calcino A."/>
            <person name="Cummins S.F."/>
            <person name="Goodstein D.M."/>
            <person name="Harris C."/>
            <person name="Jackson D.J."/>
            <person name="Leys S.P."/>
            <person name="Shu S."/>
            <person name="Woodcroft B.J."/>
            <person name="Vervoort M."/>
            <person name="Kosik K.S."/>
            <person name="Manning G."/>
            <person name="Degnan B.M."/>
            <person name="Rokhsar D.S."/>
        </authorList>
    </citation>
    <scope>NUCLEOTIDE SEQUENCE [LARGE SCALE GENOMIC DNA]</scope>
</reference>
<dbReference type="eggNOG" id="KOG1016">
    <property type="taxonomic scope" value="Eukaryota"/>
</dbReference>
<dbReference type="PROSITE" id="PS51194">
    <property type="entry name" value="HELICASE_CTER"/>
    <property type="match status" value="1"/>
</dbReference>
<feature type="domain" description="Helicase ATP-binding" evidence="10">
    <location>
        <begin position="241"/>
        <end position="463"/>
    </location>
</feature>
<dbReference type="InterPro" id="IPR014001">
    <property type="entry name" value="Helicase_ATP-bd"/>
</dbReference>
<evidence type="ECO:0000256" key="5">
    <source>
        <dbReference type="ARBA" id="ARBA00022806"/>
    </source>
</evidence>
<keyword evidence="6" id="KW-0067">ATP-binding</keyword>
<dbReference type="InterPro" id="IPR049730">
    <property type="entry name" value="SNF2/RAD54-like_C"/>
</dbReference>
<comment type="similarity">
    <text evidence="2">Belongs to the SNF2/RAD54 helicase family.</text>
</comment>
<dbReference type="CDD" id="cd18793">
    <property type="entry name" value="SF2_C_SNF"/>
    <property type="match status" value="1"/>
</dbReference>
<dbReference type="PROSITE" id="PS51192">
    <property type="entry name" value="HELICASE_ATP_BIND_1"/>
    <property type="match status" value="1"/>
</dbReference>
<evidence type="ECO:0008006" key="14">
    <source>
        <dbReference type="Google" id="ProtNLM"/>
    </source>
</evidence>
<dbReference type="Pfam" id="PF00271">
    <property type="entry name" value="Helicase_C"/>
    <property type="match status" value="1"/>
</dbReference>
<evidence type="ECO:0000256" key="3">
    <source>
        <dbReference type="ARBA" id="ARBA00022741"/>
    </source>
</evidence>
<protein>
    <recommendedName>
        <fullName evidence="14">Helicase ATP-binding domain-containing protein</fullName>
    </recommendedName>
</protein>
<feature type="region of interest" description="Disordered" evidence="9">
    <location>
        <begin position="1"/>
        <end position="83"/>
    </location>
</feature>
<dbReference type="STRING" id="400682.A0A1X7VQJ1"/>
<feature type="region of interest" description="Disordered" evidence="9">
    <location>
        <begin position="121"/>
        <end position="161"/>
    </location>
</feature>
<sequence>MENRVERSSLDIEEEGYIENEEEEEDGEEECDESESEEEQKGGEVCPDNGQKKRKRKRKSTKQPGHRRNIKSKYESIEDFNPEALMAQTEELERIKRLEQLQNQLDDQSLEQSCDQDNLLERKSPSNEVESPPVVMVDLTGDDDDDEIKEPASSSSSSSVNGDMVILEDISSAKKPRRVSEIHKKYEVAERREDGQVLINVGHPSGEGDVFLVPQITAIIKPHQVGGIRFMYDNIIESLEHYKSSTGFGCILAHAMGLGKTLQVIGFIDIFLRVTSAQRVLCVVPVNTLQNWSNEFDKWLPVKSDSDHDTKVVPRNFTLFMLTESIRSMESRYDIISRWYRMGGVLLMGYEMFRLLSLSIPSIGGNKMAVKRKKKVKSVGPTMIDLDETEREMDILIEIQQALCNPGPDMIVCDEGHRIKNDSTNISQALKRVKTRRRIVMTGYPLQNNLLEYWCMVDFVRPMYLGTKAEFMDLFERPISNGQCIDSTLKDVQLMKFRSHVLHELLKGFVLRRGHDVLREILPPKFEQVLLLRLSHVQQTLYDLNVTSNQSSTSSTSASMEAINKAFNLPSIPLPIPVSSSSTLGPLKAFAVCTKIWNHPDIYYDQSVNQKSSTNERLFDEDGLPQSITQCNLEWPHTSLPEYQTGVLENSPKMTVLSLLVDLSVAAGDKILIFSQSLPTLSFIEKLLSSRYMPVPSSITPEGSYLTSDQPWVKGKNFYRLDGSTGSVERDRLIGQFNSPSNQATWAFLLSTKAGCLGINLVGANRVIVVDVSWNPCYDSQAVCRVYRYGQVKPCYIYRLVTDLSMEKRMYDRQVTKQSMADRVVDELNPERHFTANEIFSLLAPMTDDTPYMDLSVHSDEFNYDFVLASLLKSHSKWLTKLPFKHESLLLDSEERLSDVEKYVAMKGFQQQLMAMRRVPTPAVPIHAHLQHQQATINTQQIPVQQNIQVPVQQQSVITQREGSADGPSKEVEVICLDSDSDSEFDNLVPTNEVSKLGLPVAVPPMIVRPLHTAGAPQQQNEGATCSQLAQNAAMSSLPSASVQPSQFLTIIPPQEQTKEDDTLSQYLSTGSMLPPVTEIQASFQNEASTFSIQPVQNAAPLQVEEANQDQHTPSEAAVAQALAGFIQFQRQLCKSFNTTKDGQSSSTDIINTLTNTLHQVQKQSLPSTPQAIATPTLTTPITTLDPLVSSSPSISQIGSVPLASVDSDIHSYISTLHQHTPFTSARKAAIVAPISHRPPAISSSVVTTVNTEGNSIHSSTSLSTETQLK</sequence>
<dbReference type="OrthoDB" id="2020972at2759"/>
<dbReference type="PANTHER" id="PTHR45797">
    <property type="entry name" value="RAD54-LIKE"/>
    <property type="match status" value="1"/>
</dbReference>
<dbReference type="InterPro" id="IPR044574">
    <property type="entry name" value="ARIP4-like"/>
</dbReference>
<dbReference type="AlphaFoldDB" id="A0A1X7VQJ1"/>
<dbReference type="GO" id="GO:0016887">
    <property type="term" value="F:ATP hydrolysis activity"/>
    <property type="evidence" value="ECO:0007669"/>
    <property type="project" value="InterPro"/>
</dbReference>
<dbReference type="InterPro" id="IPR027417">
    <property type="entry name" value="P-loop_NTPase"/>
</dbReference>
<comment type="subcellular location">
    <subcellularLocation>
        <location evidence="1">Nucleus</location>
    </subcellularLocation>
</comment>
<dbReference type="InterPro" id="IPR000330">
    <property type="entry name" value="SNF2_N"/>
</dbReference>
<dbReference type="Pfam" id="PF00176">
    <property type="entry name" value="SNF2-rel_dom"/>
    <property type="match status" value="1"/>
</dbReference>
<evidence type="ECO:0000256" key="1">
    <source>
        <dbReference type="ARBA" id="ARBA00004123"/>
    </source>
</evidence>
<dbReference type="InterPro" id="IPR001650">
    <property type="entry name" value="Helicase_C-like"/>
</dbReference>
<dbReference type="GO" id="GO:0003677">
    <property type="term" value="F:DNA binding"/>
    <property type="evidence" value="ECO:0007669"/>
    <property type="project" value="UniProtKB-KW"/>
</dbReference>
<keyword evidence="13" id="KW-1185">Reference proteome</keyword>
<keyword evidence="7" id="KW-0238">DNA-binding</keyword>
<organism evidence="12">
    <name type="scientific">Amphimedon queenslandica</name>
    <name type="common">Sponge</name>
    <dbReference type="NCBI Taxonomy" id="400682"/>
    <lineage>
        <taxon>Eukaryota</taxon>
        <taxon>Metazoa</taxon>
        <taxon>Porifera</taxon>
        <taxon>Demospongiae</taxon>
        <taxon>Heteroscleromorpha</taxon>
        <taxon>Haplosclerida</taxon>
        <taxon>Niphatidae</taxon>
        <taxon>Amphimedon</taxon>
    </lineage>
</organism>
<keyword evidence="8" id="KW-0539">Nucleus</keyword>
<dbReference type="EnsemblMetazoa" id="XM_019999817.1">
    <property type="protein sequence ID" value="XP_019855376.1"/>
    <property type="gene ID" value="LOC100639717"/>
</dbReference>
<dbReference type="GO" id="GO:0005634">
    <property type="term" value="C:nucleus"/>
    <property type="evidence" value="ECO:0007669"/>
    <property type="project" value="UniProtKB-SubCell"/>
</dbReference>
<evidence type="ECO:0000256" key="6">
    <source>
        <dbReference type="ARBA" id="ARBA00022840"/>
    </source>
</evidence>
<evidence type="ECO:0000259" key="10">
    <source>
        <dbReference type="PROSITE" id="PS51192"/>
    </source>
</evidence>
<dbReference type="GO" id="GO:0004386">
    <property type="term" value="F:helicase activity"/>
    <property type="evidence" value="ECO:0007669"/>
    <property type="project" value="UniProtKB-KW"/>
</dbReference>
<feature type="compositionally biased region" description="Acidic residues" evidence="9">
    <location>
        <begin position="11"/>
        <end position="38"/>
    </location>
</feature>
<name>A0A1X7VQJ1_AMPQE</name>
<dbReference type="SMART" id="SM00487">
    <property type="entry name" value="DEXDc"/>
    <property type="match status" value="1"/>
</dbReference>
<feature type="compositionally biased region" description="Basic residues" evidence="9">
    <location>
        <begin position="52"/>
        <end position="71"/>
    </location>
</feature>
<proteinExistence type="inferred from homology"/>
<keyword evidence="5" id="KW-0347">Helicase</keyword>
<keyword evidence="4" id="KW-0378">Hydrolase</keyword>
<evidence type="ECO:0000256" key="4">
    <source>
        <dbReference type="ARBA" id="ARBA00022801"/>
    </source>
</evidence>
<dbReference type="Gene3D" id="3.40.50.10810">
    <property type="entry name" value="Tandem AAA-ATPase domain"/>
    <property type="match status" value="1"/>
</dbReference>
<gene>
    <name evidence="12" type="primary">100639717</name>
</gene>
<evidence type="ECO:0000256" key="2">
    <source>
        <dbReference type="ARBA" id="ARBA00007025"/>
    </source>
</evidence>
<evidence type="ECO:0000313" key="12">
    <source>
        <dbReference type="EnsemblMetazoa" id="Aqu2.1.42626_001"/>
    </source>
</evidence>
<accession>A0A1X7VQJ1</accession>
<feature type="domain" description="Helicase C-terminal" evidence="11">
    <location>
        <begin position="655"/>
        <end position="832"/>
    </location>
</feature>